<dbReference type="EMBL" id="JASZ02000010">
    <property type="protein sequence ID" value="OWK98439.1"/>
    <property type="molecule type" value="Genomic_DNA"/>
</dbReference>
<keyword evidence="1" id="KW-0472">Membrane</keyword>
<accession>A0A246BAM7</accession>
<gene>
    <name evidence="3" type="ORF">AP75_06270</name>
</gene>
<evidence type="ECO:0000256" key="1">
    <source>
        <dbReference type="SAM" id="Phobius"/>
    </source>
</evidence>
<organism evidence="3 4">
    <name type="scientific">Kaistella haifensis DSM 19056</name>
    <dbReference type="NCBI Taxonomy" id="1450526"/>
    <lineage>
        <taxon>Bacteria</taxon>
        <taxon>Pseudomonadati</taxon>
        <taxon>Bacteroidota</taxon>
        <taxon>Flavobacteriia</taxon>
        <taxon>Flavobacteriales</taxon>
        <taxon>Weeksellaceae</taxon>
        <taxon>Chryseobacterium group</taxon>
        <taxon>Kaistella</taxon>
    </lineage>
</organism>
<keyword evidence="1" id="KW-0812">Transmembrane</keyword>
<dbReference type="AlphaFoldDB" id="A0A246BAM7"/>
<protein>
    <recommendedName>
        <fullName evidence="2">2TM domain-containing protein</fullName>
    </recommendedName>
</protein>
<feature type="transmembrane region" description="Helical" evidence="1">
    <location>
        <begin position="24"/>
        <end position="43"/>
    </location>
</feature>
<dbReference type="RefSeq" id="WP_031503825.1">
    <property type="nucleotide sequence ID" value="NZ_JASZ02000010.1"/>
</dbReference>
<evidence type="ECO:0000259" key="2">
    <source>
        <dbReference type="Pfam" id="PF13239"/>
    </source>
</evidence>
<keyword evidence="4" id="KW-1185">Reference proteome</keyword>
<dbReference type="Proteomes" id="UP000197587">
    <property type="component" value="Unassembled WGS sequence"/>
</dbReference>
<proteinExistence type="predicted"/>
<evidence type="ECO:0000313" key="4">
    <source>
        <dbReference type="Proteomes" id="UP000197587"/>
    </source>
</evidence>
<name>A0A246BAM7_9FLAO</name>
<dbReference type="Pfam" id="PF13239">
    <property type="entry name" value="2TM"/>
    <property type="match status" value="1"/>
</dbReference>
<dbReference type="InterPro" id="IPR025698">
    <property type="entry name" value="2TM_dom"/>
</dbReference>
<reference evidence="3 4" key="1">
    <citation type="submission" date="2017-05" db="EMBL/GenBank/DDBJ databases">
        <title>Genome of Chryseobacterium haifense.</title>
        <authorList>
            <person name="Newman J.D."/>
        </authorList>
    </citation>
    <scope>NUCLEOTIDE SEQUENCE [LARGE SCALE GENOMIC DNA]</scope>
    <source>
        <strain evidence="3 4">DSM 19056</strain>
    </source>
</reference>
<evidence type="ECO:0000313" key="3">
    <source>
        <dbReference type="EMBL" id="OWK98439.1"/>
    </source>
</evidence>
<sequence length="96" mass="11327">MENFDENNIRYLEAQKRVKKLKGFYIHATVYVLVNLFLIARNIQQGESILSLDNYWTALFWGIGLLGHASSIFLPNLFLGKGWEERKTKELMDKYR</sequence>
<feature type="transmembrane region" description="Helical" evidence="1">
    <location>
        <begin position="55"/>
        <end position="79"/>
    </location>
</feature>
<comment type="caution">
    <text evidence="3">The sequence shown here is derived from an EMBL/GenBank/DDBJ whole genome shotgun (WGS) entry which is preliminary data.</text>
</comment>
<keyword evidence="1" id="KW-1133">Transmembrane helix</keyword>
<feature type="domain" description="2TM" evidence="2">
    <location>
        <begin position="13"/>
        <end position="93"/>
    </location>
</feature>